<feature type="compositionally biased region" description="Low complexity" evidence="1">
    <location>
        <begin position="9"/>
        <end position="20"/>
    </location>
</feature>
<protein>
    <submittedName>
        <fullName evidence="2">Uncharacterized protein</fullName>
    </submittedName>
</protein>
<gene>
    <name evidence="2" type="ORF">B0T14DRAFT_518</name>
</gene>
<dbReference type="EMBL" id="JAULSU010000001">
    <property type="protein sequence ID" value="KAK0631249.1"/>
    <property type="molecule type" value="Genomic_DNA"/>
</dbReference>
<proteinExistence type="predicted"/>
<feature type="compositionally biased region" description="Low complexity" evidence="1">
    <location>
        <begin position="159"/>
        <end position="179"/>
    </location>
</feature>
<dbReference type="AlphaFoldDB" id="A0AA40CBA9"/>
<dbReference type="Proteomes" id="UP001175000">
    <property type="component" value="Unassembled WGS sequence"/>
</dbReference>
<keyword evidence="3" id="KW-1185">Reference proteome</keyword>
<organism evidence="2 3">
    <name type="scientific">Immersiella caudata</name>
    <dbReference type="NCBI Taxonomy" id="314043"/>
    <lineage>
        <taxon>Eukaryota</taxon>
        <taxon>Fungi</taxon>
        <taxon>Dikarya</taxon>
        <taxon>Ascomycota</taxon>
        <taxon>Pezizomycotina</taxon>
        <taxon>Sordariomycetes</taxon>
        <taxon>Sordariomycetidae</taxon>
        <taxon>Sordariales</taxon>
        <taxon>Lasiosphaeriaceae</taxon>
        <taxon>Immersiella</taxon>
    </lineage>
</organism>
<accession>A0AA40CBA9</accession>
<comment type="caution">
    <text evidence="2">The sequence shown here is derived from an EMBL/GenBank/DDBJ whole genome shotgun (WGS) entry which is preliminary data.</text>
</comment>
<evidence type="ECO:0000313" key="3">
    <source>
        <dbReference type="Proteomes" id="UP001175000"/>
    </source>
</evidence>
<feature type="region of interest" description="Disordered" evidence="1">
    <location>
        <begin position="151"/>
        <end position="192"/>
    </location>
</feature>
<reference evidence="2" key="1">
    <citation type="submission" date="2023-06" db="EMBL/GenBank/DDBJ databases">
        <title>Genome-scale phylogeny and comparative genomics of the fungal order Sordariales.</title>
        <authorList>
            <consortium name="Lawrence Berkeley National Laboratory"/>
            <person name="Hensen N."/>
            <person name="Bonometti L."/>
            <person name="Westerberg I."/>
            <person name="Brannstrom I.O."/>
            <person name="Guillou S."/>
            <person name="Cros-Aarteil S."/>
            <person name="Calhoun S."/>
            <person name="Haridas S."/>
            <person name="Kuo A."/>
            <person name="Mondo S."/>
            <person name="Pangilinan J."/>
            <person name="Riley R."/>
            <person name="Labutti K."/>
            <person name="Andreopoulos B."/>
            <person name="Lipzen A."/>
            <person name="Chen C."/>
            <person name="Yanf M."/>
            <person name="Daum C."/>
            <person name="Ng V."/>
            <person name="Clum A."/>
            <person name="Steindorff A."/>
            <person name="Ohm R."/>
            <person name="Martin F."/>
            <person name="Silar P."/>
            <person name="Natvig D."/>
            <person name="Lalanne C."/>
            <person name="Gautier V."/>
            <person name="Ament-Velasquez S.L."/>
            <person name="Kruys A."/>
            <person name="Hutchinson M.I."/>
            <person name="Powell A.J."/>
            <person name="Barry K."/>
            <person name="Miller A.N."/>
            <person name="Grigoriev I.V."/>
            <person name="Debuchy R."/>
            <person name="Gladieux P."/>
            <person name="Thoren M.H."/>
            <person name="Johannesson H."/>
        </authorList>
    </citation>
    <scope>NUCLEOTIDE SEQUENCE</scope>
    <source>
        <strain evidence="2">CBS 606.72</strain>
    </source>
</reference>
<name>A0AA40CBA9_9PEZI</name>
<evidence type="ECO:0000313" key="2">
    <source>
        <dbReference type="EMBL" id="KAK0631249.1"/>
    </source>
</evidence>
<sequence>MSLWWCAASSPPSQRTSSHSENPQTTPHQFLQSAAKMHSPTILLLTLATTALSTNPSLHVRHPSPAAIFNLTPRQSGSCLSSERSCGDSCIPSSASCCSASEGSFCPSGYRCQSDGCCEIGELCSGPGIGCPNGSERCGLDCVLEGDCPGGGSGGSGSGTTTTSSTRTRTTTTSTPTSTQTREPGGNPNGVGAVQLNGGVLLGALVVAGVGI</sequence>
<feature type="region of interest" description="Disordered" evidence="1">
    <location>
        <begin position="1"/>
        <end position="27"/>
    </location>
</feature>
<evidence type="ECO:0000256" key="1">
    <source>
        <dbReference type="SAM" id="MobiDB-lite"/>
    </source>
</evidence>